<feature type="non-terminal residue" evidence="1">
    <location>
        <position position="104"/>
    </location>
</feature>
<dbReference type="OrthoDB" id="687122at2759"/>
<gene>
    <name evidence="1" type="ORF">Gogos_000586</name>
</gene>
<protein>
    <recommendedName>
        <fullName evidence="3">F-box associated domain-containing protein</fullName>
    </recommendedName>
</protein>
<sequence length="104" mass="12638">MAQLNKNDYKDDEGIFYDYEFKVYSLKNDSWRKITKLPHYLRFMYQFFYHLMHRRGYGMLTGGVLHWVMPLRIQLGSRNRIVGFDHGNEEFIEVSQPECSDKNY</sequence>
<comment type="caution">
    <text evidence="1">The sequence shown here is derived from an EMBL/GenBank/DDBJ whole genome shotgun (WGS) entry which is preliminary data.</text>
</comment>
<evidence type="ECO:0000313" key="2">
    <source>
        <dbReference type="Proteomes" id="UP000593579"/>
    </source>
</evidence>
<dbReference type="Proteomes" id="UP000593579">
    <property type="component" value="Unassembled WGS sequence"/>
</dbReference>
<proteinExistence type="predicted"/>
<accession>A0A7J9CTK1</accession>
<keyword evidence="2" id="KW-1185">Reference proteome</keyword>
<evidence type="ECO:0000313" key="1">
    <source>
        <dbReference type="EMBL" id="MBA0751678.1"/>
    </source>
</evidence>
<dbReference type="EMBL" id="JABEZY010000013">
    <property type="protein sequence ID" value="MBA0751678.1"/>
    <property type="molecule type" value="Genomic_DNA"/>
</dbReference>
<name>A0A7J9CTK1_GOSGO</name>
<organism evidence="1 2">
    <name type="scientific">Gossypium gossypioides</name>
    <name type="common">Mexican cotton</name>
    <name type="synonym">Selera gossypioides</name>
    <dbReference type="NCBI Taxonomy" id="34282"/>
    <lineage>
        <taxon>Eukaryota</taxon>
        <taxon>Viridiplantae</taxon>
        <taxon>Streptophyta</taxon>
        <taxon>Embryophyta</taxon>
        <taxon>Tracheophyta</taxon>
        <taxon>Spermatophyta</taxon>
        <taxon>Magnoliopsida</taxon>
        <taxon>eudicotyledons</taxon>
        <taxon>Gunneridae</taxon>
        <taxon>Pentapetalae</taxon>
        <taxon>rosids</taxon>
        <taxon>malvids</taxon>
        <taxon>Malvales</taxon>
        <taxon>Malvaceae</taxon>
        <taxon>Malvoideae</taxon>
        <taxon>Gossypium</taxon>
    </lineage>
</organism>
<reference evidence="1 2" key="1">
    <citation type="journal article" date="2019" name="Genome Biol. Evol.">
        <title>Insights into the evolution of the New World diploid cottons (Gossypium, subgenus Houzingenia) based on genome sequencing.</title>
        <authorList>
            <person name="Grover C.E."/>
            <person name="Arick M.A. 2nd"/>
            <person name="Thrash A."/>
            <person name="Conover J.L."/>
            <person name="Sanders W.S."/>
            <person name="Peterson D.G."/>
            <person name="Frelichowski J.E."/>
            <person name="Scheffler J.A."/>
            <person name="Scheffler B.E."/>
            <person name="Wendel J.F."/>
        </authorList>
    </citation>
    <scope>NUCLEOTIDE SEQUENCE [LARGE SCALE GENOMIC DNA]</scope>
    <source>
        <strain evidence="1">5</strain>
        <tissue evidence="1">Leaf</tissue>
    </source>
</reference>
<dbReference type="AlphaFoldDB" id="A0A7J9CTK1"/>
<evidence type="ECO:0008006" key="3">
    <source>
        <dbReference type="Google" id="ProtNLM"/>
    </source>
</evidence>